<dbReference type="EMBL" id="JAOPKC010000001">
    <property type="protein sequence ID" value="MCU4716881.1"/>
    <property type="molecule type" value="Genomic_DNA"/>
</dbReference>
<dbReference type="EMBL" id="JAOPKD010000001">
    <property type="protein sequence ID" value="MCU4725514.1"/>
    <property type="molecule type" value="Genomic_DNA"/>
</dbReference>
<evidence type="ECO:0000313" key="5">
    <source>
        <dbReference type="Proteomes" id="UP001209746"/>
    </source>
</evidence>
<name>A0AAE3I9I3_9EURY</name>
<organism evidence="3 5">
    <name type="scientific">Halapricum hydrolyticum</name>
    <dbReference type="NCBI Taxonomy" id="2979991"/>
    <lineage>
        <taxon>Archaea</taxon>
        <taxon>Methanobacteriati</taxon>
        <taxon>Methanobacteriota</taxon>
        <taxon>Stenosarchaea group</taxon>
        <taxon>Halobacteria</taxon>
        <taxon>Halobacteriales</taxon>
        <taxon>Haloarculaceae</taxon>
        <taxon>Halapricum</taxon>
    </lineage>
</organism>
<keyword evidence="4" id="KW-1185">Reference proteome</keyword>
<evidence type="ECO:0000313" key="4">
    <source>
        <dbReference type="Proteomes" id="UP001208186"/>
    </source>
</evidence>
<dbReference type="AlphaFoldDB" id="A0AAE3I9I3"/>
<dbReference type="RefSeq" id="WP_315907641.1">
    <property type="nucleotide sequence ID" value="NZ_JAOPKC010000001.1"/>
</dbReference>
<proteinExistence type="predicted"/>
<dbReference type="Proteomes" id="UP001209746">
    <property type="component" value="Unassembled WGS sequence"/>
</dbReference>
<evidence type="ECO:0000313" key="3">
    <source>
        <dbReference type="EMBL" id="MCU4725514.1"/>
    </source>
</evidence>
<keyword evidence="1" id="KW-1133">Transmembrane helix</keyword>
<keyword evidence="1" id="KW-0472">Membrane</keyword>
<comment type="caution">
    <text evidence="3">The sequence shown here is derived from an EMBL/GenBank/DDBJ whole genome shotgun (WGS) entry which is preliminary data.</text>
</comment>
<evidence type="ECO:0000313" key="2">
    <source>
        <dbReference type="EMBL" id="MCU4716881.1"/>
    </source>
</evidence>
<sequence length="62" mass="6736">MSSFYRDAAIVLAVSFPSWYLAIYSIGANAEMLQTLDPQVVSVLAAVQILFVLILVGISDDE</sequence>
<gene>
    <name evidence="3" type="ORF">OB914_00795</name>
    <name evidence="2" type="ORF">OB916_02225</name>
</gene>
<keyword evidence="1" id="KW-0812">Transmembrane</keyword>
<protein>
    <submittedName>
        <fullName evidence="3">Uncharacterized protein</fullName>
    </submittedName>
</protein>
<dbReference type="Proteomes" id="UP001208186">
    <property type="component" value="Unassembled WGS sequence"/>
</dbReference>
<feature type="transmembrane region" description="Helical" evidence="1">
    <location>
        <begin position="7"/>
        <end position="27"/>
    </location>
</feature>
<feature type="transmembrane region" description="Helical" evidence="1">
    <location>
        <begin position="39"/>
        <end position="58"/>
    </location>
</feature>
<evidence type="ECO:0000256" key="1">
    <source>
        <dbReference type="SAM" id="Phobius"/>
    </source>
</evidence>
<accession>A0AAE3I9I3</accession>
<reference evidence="3" key="1">
    <citation type="submission" date="2023-02" db="EMBL/GenBank/DDBJ databases">
        <title>Enrichment on poylsaccharides allowed isolation of novel metabolic and taxonomic groups of Haloarchaea.</title>
        <authorList>
            <person name="Sorokin D.Y."/>
            <person name="Elcheninov A.G."/>
            <person name="Khizhniak T.V."/>
            <person name="Kolganova T.V."/>
            <person name="Kublanov I.V."/>
        </authorList>
    </citation>
    <scope>NUCLEOTIDE SEQUENCE</scope>
    <source>
        <strain evidence="2 4">HArc-curdl5-1</strain>
        <strain evidence="3">HArc-curdl7</strain>
    </source>
</reference>